<dbReference type="PANTHER" id="PTHR33591:SF2">
    <property type="entry name" value="BETA-CAROTENE ISOMERASE D27"/>
    <property type="match status" value="1"/>
</dbReference>
<name>A0A9W7L7X3_9STRA</name>
<reference evidence="3" key="1">
    <citation type="submission" date="2022-07" db="EMBL/GenBank/DDBJ databases">
        <title>Genome analysis of Parmales, a sister group of diatoms, reveals the evolutionary specialization of diatoms from phago-mixotrophs to photoautotrophs.</title>
        <authorList>
            <person name="Ban H."/>
            <person name="Sato S."/>
            <person name="Yoshikawa S."/>
            <person name="Kazumasa Y."/>
            <person name="Nakamura Y."/>
            <person name="Ichinomiya M."/>
            <person name="Saitoh K."/>
            <person name="Sato N."/>
            <person name="Blanc-Mathieu R."/>
            <person name="Endo H."/>
            <person name="Kuwata A."/>
            <person name="Ogata H."/>
        </authorList>
    </citation>
    <scope>NUCLEOTIDE SEQUENCE</scope>
</reference>
<dbReference type="Pfam" id="PF13225">
    <property type="entry name" value="D27-like_C"/>
    <property type="match status" value="1"/>
</dbReference>
<feature type="region of interest" description="Disordered" evidence="1">
    <location>
        <begin position="47"/>
        <end position="71"/>
    </location>
</feature>
<accession>A0A9W7L7X3</accession>
<proteinExistence type="predicted"/>
<dbReference type="InterPro" id="IPR025114">
    <property type="entry name" value="D27-like_C"/>
</dbReference>
<protein>
    <recommendedName>
        <fullName evidence="2">Beta-carotene isomerase D27-like C-terminal domain-containing protein</fullName>
    </recommendedName>
</protein>
<dbReference type="InterPro" id="IPR038938">
    <property type="entry name" value="D27-like"/>
</dbReference>
<comment type="caution">
    <text evidence="3">The sequence shown here is derived from an EMBL/GenBank/DDBJ whole genome shotgun (WGS) entry which is preliminary data.</text>
</comment>
<dbReference type="PANTHER" id="PTHR33591">
    <property type="entry name" value="BETA-CAROTENE ISOMERASE D27"/>
    <property type="match status" value="1"/>
</dbReference>
<keyword evidence="4" id="KW-1185">Reference proteome</keyword>
<dbReference type="Proteomes" id="UP001165082">
    <property type="component" value="Unassembled WGS sequence"/>
</dbReference>
<feature type="domain" description="Beta-carotene isomerase D27-like C-terminal" evidence="2">
    <location>
        <begin position="203"/>
        <end position="265"/>
    </location>
</feature>
<evidence type="ECO:0000256" key="1">
    <source>
        <dbReference type="SAM" id="MobiDB-lite"/>
    </source>
</evidence>
<feature type="compositionally biased region" description="Polar residues" evidence="1">
    <location>
        <begin position="55"/>
        <end position="65"/>
    </location>
</feature>
<dbReference type="EMBL" id="BRXZ01007953">
    <property type="protein sequence ID" value="GMI36714.1"/>
    <property type="molecule type" value="Genomic_DNA"/>
</dbReference>
<evidence type="ECO:0000259" key="2">
    <source>
        <dbReference type="Pfam" id="PF13225"/>
    </source>
</evidence>
<gene>
    <name evidence="3" type="ORF">TrRE_jg11011</name>
</gene>
<evidence type="ECO:0000313" key="4">
    <source>
        <dbReference type="Proteomes" id="UP001165082"/>
    </source>
</evidence>
<dbReference type="GO" id="GO:0005506">
    <property type="term" value="F:iron ion binding"/>
    <property type="evidence" value="ECO:0007669"/>
    <property type="project" value="InterPro"/>
</dbReference>
<sequence length="288" mass="31836">MEVERYLLLARMLEVDGEGYYKTVAFMIQSETLGFTRHSAPNLQHRSPVVEKTLSDGSTVTSDSEISPRDDPMSPYDKLLLLVFRASVSSSTSLPGLWSTPGVSGLVAQGRAYMAVASDLEQRAMVKGVLRGLMGPIVPVYRLFMGGFVPRGPAGWAGREEWGDRQVKEGGLPYAPYLTSLVTPMFFQFLVGPARTSRREDGGRGGVTIEKCRFLEISNCKGLCLNQCKKPAEEFFKEDLGVDLYVQPNFRTQECQWSWGEEAREVGGDGDWPKGCLEGCVDRKKAGE</sequence>
<dbReference type="OrthoDB" id="416096at2759"/>
<dbReference type="AlphaFoldDB" id="A0A9W7L7X3"/>
<evidence type="ECO:0000313" key="3">
    <source>
        <dbReference type="EMBL" id="GMI36714.1"/>
    </source>
</evidence>
<organism evidence="3 4">
    <name type="scientific">Triparma retinervis</name>
    <dbReference type="NCBI Taxonomy" id="2557542"/>
    <lineage>
        <taxon>Eukaryota</taxon>
        <taxon>Sar</taxon>
        <taxon>Stramenopiles</taxon>
        <taxon>Ochrophyta</taxon>
        <taxon>Bolidophyceae</taxon>
        <taxon>Parmales</taxon>
        <taxon>Triparmaceae</taxon>
        <taxon>Triparma</taxon>
    </lineage>
</organism>